<evidence type="ECO:0000256" key="1">
    <source>
        <dbReference type="ARBA" id="ARBA00004613"/>
    </source>
</evidence>
<evidence type="ECO:0000313" key="4">
    <source>
        <dbReference type="EMBL" id="MBC8584035.1"/>
    </source>
</evidence>
<comment type="subcellular location">
    <subcellularLocation>
        <location evidence="1">Secreted</location>
    </subcellularLocation>
</comment>
<accession>A0A926EPP1</accession>
<evidence type="ECO:0000313" key="5">
    <source>
        <dbReference type="Proteomes" id="UP000623678"/>
    </source>
</evidence>
<dbReference type="Pfam" id="PF01522">
    <property type="entry name" value="Polysacc_deac_1"/>
    <property type="match status" value="1"/>
</dbReference>
<dbReference type="GO" id="GO:0005975">
    <property type="term" value="P:carbohydrate metabolic process"/>
    <property type="evidence" value="ECO:0007669"/>
    <property type="project" value="InterPro"/>
</dbReference>
<gene>
    <name evidence="4" type="ORF">H8705_00340</name>
</gene>
<dbReference type="CDD" id="cd10918">
    <property type="entry name" value="CE4_NodB_like_5s_6s"/>
    <property type="match status" value="1"/>
</dbReference>
<evidence type="ECO:0000256" key="2">
    <source>
        <dbReference type="ARBA" id="ARBA00022729"/>
    </source>
</evidence>
<dbReference type="Proteomes" id="UP000623678">
    <property type="component" value="Unassembled WGS sequence"/>
</dbReference>
<dbReference type="SUPFAM" id="SSF88713">
    <property type="entry name" value="Glycoside hydrolase/deacetylase"/>
    <property type="match status" value="1"/>
</dbReference>
<sequence>MRVCIPTADAAMTYPVQEITLPIAMYHHILKEDDRLNKYTISPEEFKGDLQYLKEQGYQFILMQDLIDYVYQGVALPEKPVMITFDDGYESFYEYAYPILQEMDAKAVFSIVGKYADLYSQTSDHHVRYSHATWEQMQEMVISGRVEIQNHSYNMHVNENGRHGAKKIPGEDNAHYRQALIDDIGALQQEIFDKLGFYPTVFTYPFGQISPEALPVIKELGFTGALVCRERLNYLTGDPEELYHLNRFNRPHGVSLQSILKKAYKADENKKAKS</sequence>
<dbReference type="InterPro" id="IPR051398">
    <property type="entry name" value="Polysacch_Deacetylase"/>
</dbReference>
<organism evidence="4 5">
    <name type="scientific">Youxingia wuxianensis</name>
    <dbReference type="NCBI Taxonomy" id="2763678"/>
    <lineage>
        <taxon>Bacteria</taxon>
        <taxon>Bacillati</taxon>
        <taxon>Bacillota</taxon>
        <taxon>Clostridia</taxon>
        <taxon>Eubacteriales</taxon>
        <taxon>Oscillospiraceae</taxon>
        <taxon>Youxingia</taxon>
    </lineage>
</organism>
<keyword evidence="5" id="KW-1185">Reference proteome</keyword>
<dbReference type="GO" id="GO:0016810">
    <property type="term" value="F:hydrolase activity, acting on carbon-nitrogen (but not peptide) bonds"/>
    <property type="evidence" value="ECO:0007669"/>
    <property type="project" value="InterPro"/>
</dbReference>
<dbReference type="Gene3D" id="3.20.20.370">
    <property type="entry name" value="Glycoside hydrolase/deacetylase"/>
    <property type="match status" value="1"/>
</dbReference>
<proteinExistence type="predicted"/>
<evidence type="ECO:0000259" key="3">
    <source>
        <dbReference type="PROSITE" id="PS51677"/>
    </source>
</evidence>
<reference evidence="4" key="1">
    <citation type="submission" date="2020-08" db="EMBL/GenBank/DDBJ databases">
        <title>Genome public.</title>
        <authorList>
            <person name="Liu C."/>
            <person name="Sun Q."/>
        </authorList>
    </citation>
    <scope>NUCLEOTIDE SEQUENCE</scope>
    <source>
        <strain evidence="4">NSJ-64</strain>
    </source>
</reference>
<dbReference type="InterPro" id="IPR002509">
    <property type="entry name" value="NODB_dom"/>
</dbReference>
<dbReference type="PROSITE" id="PS51677">
    <property type="entry name" value="NODB"/>
    <property type="match status" value="1"/>
</dbReference>
<dbReference type="PANTHER" id="PTHR34216:SF3">
    <property type="entry name" value="POLY-BETA-1,6-N-ACETYL-D-GLUCOSAMINE N-DEACETYLASE"/>
    <property type="match status" value="1"/>
</dbReference>
<name>A0A926EPP1_9FIRM</name>
<feature type="domain" description="NodB homology" evidence="3">
    <location>
        <begin position="79"/>
        <end position="274"/>
    </location>
</feature>
<dbReference type="EMBL" id="JACRTD010000001">
    <property type="protein sequence ID" value="MBC8584035.1"/>
    <property type="molecule type" value="Genomic_DNA"/>
</dbReference>
<comment type="caution">
    <text evidence="4">The sequence shown here is derived from an EMBL/GenBank/DDBJ whole genome shotgun (WGS) entry which is preliminary data.</text>
</comment>
<keyword evidence="2" id="KW-0732">Signal</keyword>
<dbReference type="PANTHER" id="PTHR34216">
    <property type="match status" value="1"/>
</dbReference>
<protein>
    <submittedName>
        <fullName evidence="4">Polysaccharide deacetylase family protein</fullName>
    </submittedName>
</protein>
<dbReference type="InterPro" id="IPR011330">
    <property type="entry name" value="Glyco_hydro/deAcase_b/a-brl"/>
</dbReference>
<dbReference type="GO" id="GO:0005576">
    <property type="term" value="C:extracellular region"/>
    <property type="evidence" value="ECO:0007669"/>
    <property type="project" value="UniProtKB-SubCell"/>
</dbReference>
<dbReference type="AlphaFoldDB" id="A0A926EPP1"/>